<feature type="compositionally biased region" description="Basic residues" evidence="4">
    <location>
        <begin position="189"/>
        <end position="198"/>
    </location>
</feature>
<reference evidence="7" key="2">
    <citation type="submission" date="2025-05" db="UniProtKB">
        <authorList>
            <consortium name="EnsemblMetazoa"/>
        </authorList>
    </citation>
    <scope>IDENTIFICATION</scope>
    <source>
        <strain evidence="7">Foshan</strain>
    </source>
</reference>
<dbReference type="EnsemblMetazoa" id="AALFPA23_005173.R6540">
    <property type="protein sequence ID" value="AALFPA23_005173.P6540"/>
    <property type="gene ID" value="AALFPA23_005173"/>
</dbReference>
<evidence type="ECO:0000256" key="4">
    <source>
        <dbReference type="SAM" id="MobiDB-lite"/>
    </source>
</evidence>
<feature type="region of interest" description="Disordered" evidence="4">
    <location>
        <begin position="227"/>
        <end position="405"/>
    </location>
</feature>
<evidence type="ECO:0000259" key="5">
    <source>
        <dbReference type="PROSITE" id="PS50097"/>
    </source>
</evidence>
<reference evidence="8" key="1">
    <citation type="journal article" date="2015" name="Proc. Natl. Acad. Sci. U.S.A.">
        <title>Genome sequence of the Asian Tiger mosquito, Aedes albopictus, reveals insights into its biology, genetics, and evolution.</title>
        <authorList>
            <person name="Chen X.G."/>
            <person name="Jiang X."/>
            <person name="Gu J."/>
            <person name="Xu M."/>
            <person name="Wu Y."/>
            <person name="Deng Y."/>
            <person name="Zhang C."/>
            <person name="Bonizzoni M."/>
            <person name="Dermauw W."/>
            <person name="Vontas J."/>
            <person name="Armbruster P."/>
            <person name="Huang X."/>
            <person name="Yang Y."/>
            <person name="Zhang H."/>
            <person name="He W."/>
            <person name="Peng H."/>
            <person name="Liu Y."/>
            <person name="Wu K."/>
            <person name="Chen J."/>
            <person name="Lirakis M."/>
            <person name="Topalis P."/>
            <person name="Van Leeuwen T."/>
            <person name="Hall A.B."/>
            <person name="Jiang X."/>
            <person name="Thorpe C."/>
            <person name="Mueller R.L."/>
            <person name="Sun C."/>
            <person name="Waterhouse R.M."/>
            <person name="Yan G."/>
            <person name="Tu Z.J."/>
            <person name="Fang X."/>
            <person name="James A.A."/>
        </authorList>
    </citation>
    <scope>NUCLEOTIDE SEQUENCE [LARGE SCALE GENOMIC DNA]</scope>
    <source>
        <strain evidence="8">Foshan</strain>
    </source>
</reference>
<dbReference type="RefSeq" id="XP_062700357.1">
    <property type="nucleotide sequence ID" value="XM_062844373.1"/>
</dbReference>
<dbReference type="Gene3D" id="3.30.160.60">
    <property type="entry name" value="Classic Zinc Finger"/>
    <property type="match status" value="3"/>
</dbReference>
<sequence length="1148" mass="122144">MGSEHYCLRWHNHQSNLLGVFSQLLQDESLVDVTLACSEGASIRAHKVVLSACSSYFQTLFLDHPTQHPIVILKDVPFAELRTLVDFMYKGEVNVEYCQLPALLQTAESLKVKGLAEMTNQNSTLAEPKREPERLQRPQSHSSSAAAAAATATATSLTSTSSPASSDRQQTAASNTSGGTNSATAVSPHNHHHQHHHPALGSPTSNAATAAAVAAAAASLGITDLSTIGKSRGLDPDGRSPSPSRLDRSASPPGTPLALFPPLRKNRDHTHSGSVTSSATTTITAAATERSSEERELSEHHQHQKRPRSNSGNAFSTSLNSTSEGLSNNNANSGPNTGSGNDDDDEEDNEENGSVLANESRQANSEQDHPIHSHRRSSADDDGRRSSSNIHHNNNNNSDDEYEPPIKIKSEYDFLPYSGLNMTMNSPACLANSTTSSAGGGGGGSGGGLVNSSAAGSLLGATDLRPSSRDSGRGGGTPVACSSTTTATNSGSGGGNGNALGGLDRSSPRSQRDRSERSAFGSGGIPSPLSEPIAGPSGMAPMQQVPLSLKKEADWDRGDGSGDSSLDFRHPHDSTLNHFFGGASAASTGSYSRATGIKSAPSATAAAAAAAATATTAGIIGFPGAAVGAIPFVFPFAPLGLGLFDTDPKRILNLLHHQSALAEEALRYRNLLLGNGPSTPATPDREPMNLGAALASTMSPRTPSKLDDEHPSTSRRSESSSSNASTTTTITSPPPPLKGDIGIRVREGLTKEGFHNGLELLLRKPPTISLDNEPPCSSPADLSLYSSLMKASASPVGEPIGSQTGGGDTKCHICMANFPSVWLLEQHSALQHPHLTIHDDKPYLCGLCGQKSRYTCCRYRTVLAKHREQGSRSRVPGDKLFTCDVCGMQFRYLKSFKKHRLNHALERLHGKKDKGGESEQVSSTNESDSVDLRGLIRDDENMSDTEDQDDTVDSMNVSAGAESLREFSMEESHGKITSSMIERAGSEFEYKKYQSAHRMEAESSSSSSSGIPSTSSSMSQTLNSLINAESIPHHHLLGLNPQEASILNFLRVDAAEKNRDRRFACPFCGKCVRSKENLKLHVRKHTGERPFVCLFCGRAFGGKSDLTRHLRIHTGERPYHCEACGKCFARADYLSKHLTTHVHNTSPR</sequence>
<dbReference type="PROSITE" id="PS50097">
    <property type="entry name" value="BTB"/>
    <property type="match status" value="1"/>
</dbReference>
<dbReference type="SUPFAM" id="SSF57667">
    <property type="entry name" value="beta-beta-alpha zinc fingers"/>
    <property type="match status" value="3"/>
</dbReference>
<protein>
    <submittedName>
        <fullName evidence="7">Uncharacterized protein</fullName>
    </submittedName>
</protein>
<keyword evidence="2" id="KW-0539">Nucleus</keyword>
<feature type="compositionally biased region" description="Low complexity" evidence="4">
    <location>
        <begin position="142"/>
        <end position="166"/>
    </location>
</feature>
<feature type="region of interest" description="Disordered" evidence="4">
    <location>
        <begin position="121"/>
        <end position="207"/>
    </location>
</feature>
<feature type="compositionally biased region" description="Polar residues" evidence="4">
    <location>
        <begin position="309"/>
        <end position="340"/>
    </location>
</feature>
<feature type="compositionally biased region" description="Basic and acidic residues" evidence="4">
    <location>
        <begin position="704"/>
        <end position="718"/>
    </location>
</feature>
<feature type="domain" description="C2H2-type" evidence="6">
    <location>
        <begin position="1091"/>
        <end position="1118"/>
    </location>
</feature>
<comment type="subcellular location">
    <subcellularLocation>
        <location evidence="1">Nucleus</location>
    </subcellularLocation>
</comment>
<keyword evidence="3" id="KW-0862">Zinc</keyword>
<dbReference type="Gene3D" id="3.30.710.10">
    <property type="entry name" value="Potassium Channel Kv1.1, Chain A"/>
    <property type="match status" value="1"/>
</dbReference>
<accession>A0ABM1Y2W9</accession>
<evidence type="ECO:0000313" key="8">
    <source>
        <dbReference type="Proteomes" id="UP000069940"/>
    </source>
</evidence>
<dbReference type="GeneID" id="109428579"/>
<feature type="compositionally biased region" description="Low complexity" evidence="4">
    <location>
        <begin position="1003"/>
        <end position="1019"/>
    </location>
</feature>
<evidence type="ECO:0000256" key="1">
    <source>
        <dbReference type="ARBA" id="ARBA00004123"/>
    </source>
</evidence>
<dbReference type="PROSITE" id="PS00028">
    <property type="entry name" value="ZINC_FINGER_C2H2_1"/>
    <property type="match status" value="4"/>
</dbReference>
<dbReference type="PANTHER" id="PTHR23110">
    <property type="entry name" value="BTB DOMAIN TRANSCRIPTION FACTOR"/>
    <property type="match status" value="1"/>
</dbReference>
<dbReference type="InterPro" id="IPR036236">
    <property type="entry name" value="Znf_C2H2_sf"/>
</dbReference>
<dbReference type="InterPro" id="IPR000210">
    <property type="entry name" value="BTB/POZ_dom"/>
</dbReference>
<name>A0ABM1Y2W9_AEDAL</name>
<evidence type="ECO:0000259" key="6">
    <source>
        <dbReference type="PROSITE" id="PS50157"/>
    </source>
</evidence>
<dbReference type="PANTHER" id="PTHR23110:SF104">
    <property type="entry name" value="MATERNAL GENE REQUIRED FOR MEIOSIS, ISOFORM H"/>
    <property type="match status" value="1"/>
</dbReference>
<dbReference type="CDD" id="cd18315">
    <property type="entry name" value="BTB_POZ_BAB-like"/>
    <property type="match status" value="1"/>
</dbReference>
<feature type="compositionally biased region" description="Acidic residues" evidence="4">
    <location>
        <begin position="341"/>
        <end position="351"/>
    </location>
</feature>
<dbReference type="Proteomes" id="UP000069940">
    <property type="component" value="Unassembled WGS sequence"/>
</dbReference>
<dbReference type="SUPFAM" id="SSF54695">
    <property type="entry name" value="POZ domain"/>
    <property type="match status" value="1"/>
</dbReference>
<proteinExistence type="predicted"/>
<dbReference type="SMART" id="SM00225">
    <property type="entry name" value="BTB"/>
    <property type="match status" value="1"/>
</dbReference>
<feature type="compositionally biased region" description="Polar residues" evidence="4">
    <location>
        <begin position="167"/>
        <end position="187"/>
    </location>
</feature>
<dbReference type="PROSITE" id="PS50157">
    <property type="entry name" value="ZINC_FINGER_C2H2_2"/>
    <property type="match status" value="4"/>
</dbReference>
<evidence type="ECO:0000256" key="2">
    <source>
        <dbReference type="ARBA" id="ARBA00023242"/>
    </source>
</evidence>
<keyword evidence="3" id="KW-0863">Zinc-finger</keyword>
<feature type="region of interest" description="Disordered" evidence="4">
    <location>
        <begin position="907"/>
        <end position="954"/>
    </location>
</feature>
<feature type="compositionally biased region" description="Basic and acidic residues" evidence="4">
    <location>
        <begin position="366"/>
        <end position="385"/>
    </location>
</feature>
<organism evidence="7 8">
    <name type="scientific">Aedes albopictus</name>
    <name type="common">Asian tiger mosquito</name>
    <name type="synonym">Stegomyia albopicta</name>
    <dbReference type="NCBI Taxonomy" id="7160"/>
    <lineage>
        <taxon>Eukaryota</taxon>
        <taxon>Metazoa</taxon>
        <taxon>Ecdysozoa</taxon>
        <taxon>Arthropoda</taxon>
        <taxon>Hexapoda</taxon>
        <taxon>Insecta</taxon>
        <taxon>Pterygota</taxon>
        <taxon>Neoptera</taxon>
        <taxon>Endopterygota</taxon>
        <taxon>Diptera</taxon>
        <taxon>Nematocera</taxon>
        <taxon>Culicoidea</taxon>
        <taxon>Culicidae</taxon>
        <taxon>Culicinae</taxon>
        <taxon>Aedini</taxon>
        <taxon>Aedes</taxon>
        <taxon>Stegomyia</taxon>
    </lineage>
</organism>
<dbReference type="RefSeq" id="XP_062700358.1">
    <property type="nucleotide sequence ID" value="XM_062844374.1"/>
</dbReference>
<feature type="region of interest" description="Disordered" evidence="4">
    <location>
        <begin position="459"/>
        <end position="541"/>
    </location>
</feature>
<feature type="domain" description="BTB" evidence="5">
    <location>
        <begin position="31"/>
        <end position="97"/>
    </location>
</feature>
<feature type="compositionally biased region" description="Gly residues" evidence="4">
    <location>
        <begin position="491"/>
        <end position="500"/>
    </location>
</feature>
<feature type="compositionally biased region" description="Polar residues" evidence="4">
    <location>
        <begin position="355"/>
        <end position="365"/>
    </location>
</feature>
<feature type="domain" description="C2H2-type" evidence="6">
    <location>
        <begin position="1119"/>
        <end position="1146"/>
    </location>
</feature>
<dbReference type="InterPro" id="IPR011333">
    <property type="entry name" value="SKP1/BTB/POZ_sf"/>
</dbReference>
<feature type="domain" description="C2H2-type" evidence="6">
    <location>
        <begin position="881"/>
        <end position="908"/>
    </location>
</feature>
<evidence type="ECO:0000313" key="7">
    <source>
        <dbReference type="EnsemblMetazoa" id="AALFPA23_005173.P6540"/>
    </source>
</evidence>
<dbReference type="EnsemblMetazoa" id="AALFPA23_005173.R6537">
    <property type="protein sequence ID" value="AALFPA23_005173.P6537"/>
    <property type="gene ID" value="AALFPA23_005173"/>
</dbReference>
<feature type="compositionally biased region" description="Low complexity" evidence="4">
    <location>
        <begin position="386"/>
        <end position="397"/>
    </location>
</feature>
<feature type="compositionally biased region" description="Basic and acidic residues" evidence="4">
    <location>
        <begin position="127"/>
        <end position="136"/>
    </location>
</feature>
<feature type="compositionally biased region" description="Basic and acidic residues" evidence="4">
    <location>
        <begin position="290"/>
        <end position="301"/>
    </location>
</feature>
<feature type="domain" description="C2H2-type" evidence="6">
    <location>
        <begin position="1063"/>
        <end position="1090"/>
    </location>
</feature>
<evidence type="ECO:0000256" key="3">
    <source>
        <dbReference type="PROSITE-ProRule" id="PRU00042"/>
    </source>
</evidence>
<dbReference type="InterPro" id="IPR051095">
    <property type="entry name" value="Dros_DevTransReg"/>
</dbReference>
<feature type="compositionally biased region" description="Low complexity" evidence="4">
    <location>
        <begin position="719"/>
        <end position="731"/>
    </location>
</feature>
<keyword evidence="3" id="KW-0479">Metal-binding</keyword>
<dbReference type="SMART" id="SM00355">
    <property type="entry name" value="ZnF_C2H2"/>
    <property type="match status" value="5"/>
</dbReference>
<feature type="compositionally biased region" description="Acidic residues" evidence="4">
    <location>
        <begin position="941"/>
        <end position="952"/>
    </location>
</feature>
<dbReference type="Pfam" id="PF00651">
    <property type="entry name" value="BTB"/>
    <property type="match status" value="1"/>
</dbReference>
<keyword evidence="8" id="KW-1185">Reference proteome</keyword>
<feature type="compositionally biased region" description="Low complexity" evidence="4">
    <location>
        <begin position="272"/>
        <end position="289"/>
    </location>
</feature>
<dbReference type="InterPro" id="IPR013087">
    <property type="entry name" value="Znf_C2H2_type"/>
</dbReference>
<feature type="region of interest" description="Disordered" evidence="4">
    <location>
        <begin position="999"/>
        <end position="1020"/>
    </location>
</feature>
<dbReference type="Pfam" id="PF00096">
    <property type="entry name" value="zf-C2H2"/>
    <property type="match status" value="3"/>
</dbReference>
<feature type="region of interest" description="Disordered" evidence="4">
    <location>
        <begin position="696"/>
        <end position="741"/>
    </location>
</feature>
<feature type="compositionally biased region" description="Basic and acidic residues" evidence="4">
    <location>
        <begin position="930"/>
        <end position="940"/>
    </location>
</feature>
<feature type="compositionally biased region" description="Basic and acidic residues" evidence="4">
    <location>
        <begin position="907"/>
        <end position="917"/>
    </location>
</feature>
<feature type="compositionally biased region" description="Basic and acidic residues" evidence="4">
    <location>
        <begin position="506"/>
        <end position="517"/>
    </location>
</feature>